<evidence type="ECO:0000313" key="4">
    <source>
        <dbReference type="Proteomes" id="UP000601435"/>
    </source>
</evidence>
<dbReference type="AlphaFoldDB" id="A0A812QXH2"/>
<protein>
    <submittedName>
        <fullName evidence="3">CCR4 protein</fullName>
    </submittedName>
</protein>
<dbReference type="InterPro" id="IPR002048">
    <property type="entry name" value="EF_hand_dom"/>
</dbReference>
<feature type="domain" description="EF-hand" evidence="2">
    <location>
        <begin position="467"/>
        <end position="502"/>
    </location>
</feature>
<evidence type="ECO:0000313" key="3">
    <source>
        <dbReference type="EMBL" id="CAE7407936.1"/>
    </source>
</evidence>
<dbReference type="SMART" id="SM00054">
    <property type="entry name" value="EFh"/>
    <property type="match status" value="3"/>
</dbReference>
<sequence length="614" mass="69213">MDVHEAFGALRDLLARFDPQKTNLIPTCQLRQVLCRVLPKQAEDWEILLQDFAVGSSTDYQAFLASLQSAAASQRSAPVEAPSPSLQETQEQLQALQRVLRRQPLEFTVGQYNILAGYMGSNMEPWFLYGVDMPPERRKEILRLHGERLPDGKPANPGWPNYVKGVLTPEEIQTVEETHHRCFAWEVRKDRLLDQIREMDCDLLSLVECDHYDDHFRPALEKLGYDSTWRKRPRPTSDDGCCVAWRRCLFDLVQATAVEFVDKLCPVRQKVFKDRIAVVALLQSKITGQKVILVSTHLQRNPEDPKQDMLRARQVGQVLRVLADFVYSFPPSSGVAEAPVILTGDLNCTSFGRLRGVANTISLLNREVRLHPFTFDCSDAPTGVTSVTMARCMRIDAILYQAQCLELVDVHEIPDISLEQPIPSDEQPSDHVPIVAQFRCRSKLHTSRQLAREWFRNMAGKESQVPLNQRQLDSAFKLYDYDGTGSVSLANLRKVLGQLFDILPDAAEEVLKRVPEEMSHKDFVELYLGAVKSAGLPGLEDLREAFALFDKDNSGALDLQELLAAFEECAPASIQPETITALFDAMDANGDGTVDLEEMIAFLAKTWADSFRLL</sequence>
<dbReference type="Gene3D" id="3.60.10.10">
    <property type="entry name" value="Endonuclease/exonuclease/phosphatase"/>
    <property type="match status" value="1"/>
</dbReference>
<dbReference type="EMBL" id="CAJNJA010017790">
    <property type="protein sequence ID" value="CAE7407936.1"/>
    <property type="molecule type" value="Genomic_DNA"/>
</dbReference>
<dbReference type="Gene3D" id="1.10.238.10">
    <property type="entry name" value="EF-hand"/>
    <property type="match status" value="2"/>
</dbReference>
<dbReference type="PROSITE" id="PS50222">
    <property type="entry name" value="EF_HAND_2"/>
    <property type="match status" value="3"/>
</dbReference>
<keyword evidence="1" id="KW-0106">Calcium</keyword>
<dbReference type="InterPro" id="IPR011992">
    <property type="entry name" value="EF-hand-dom_pair"/>
</dbReference>
<dbReference type="InterPro" id="IPR005135">
    <property type="entry name" value="Endo/exonuclease/phosphatase"/>
</dbReference>
<dbReference type="CDD" id="cd00051">
    <property type="entry name" value="EFh"/>
    <property type="match status" value="2"/>
</dbReference>
<dbReference type="Pfam" id="PF03372">
    <property type="entry name" value="Exo_endo_phos"/>
    <property type="match status" value="1"/>
</dbReference>
<dbReference type="SUPFAM" id="SSF56219">
    <property type="entry name" value="DNase I-like"/>
    <property type="match status" value="1"/>
</dbReference>
<reference evidence="3" key="1">
    <citation type="submission" date="2021-02" db="EMBL/GenBank/DDBJ databases">
        <authorList>
            <person name="Dougan E. K."/>
            <person name="Rhodes N."/>
            <person name="Thang M."/>
            <person name="Chan C."/>
        </authorList>
    </citation>
    <scope>NUCLEOTIDE SEQUENCE</scope>
</reference>
<dbReference type="Pfam" id="PF13499">
    <property type="entry name" value="EF-hand_7"/>
    <property type="match status" value="1"/>
</dbReference>
<accession>A0A812QXH2</accession>
<feature type="domain" description="EF-hand" evidence="2">
    <location>
        <begin position="537"/>
        <end position="572"/>
    </location>
</feature>
<organism evidence="3 4">
    <name type="scientific">Symbiodinium necroappetens</name>
    <dbReference type="NCBI Taxonomy" id="1628268"/>
    <lineage>
        <taxon>Eukaryota</taxon>
        <taxon>Sar</taxon>
        <taxon>Alveolata</taxon>
        <taxon>Dinophyceae</taxon>
        <taxon>Suessiales</taxon>
        <taxon>Symbiodiniaceae</taxon>
        <taxon>Symbiodinium</taxon>
    </lineage>
</organism>
<dbReference type="PROSITE" id="PS00018">
    <property type="entry name" value="EF_HAND_1"/>
    <property type="match status" value="2"/>
</dbReference>
<dbReference type="InterPro" id="IPR036691">
    <property type="entry name" value="Endo/exonu/phosph_ase_sf"/>
</dbReference>
<feature type="domain" description="EF-hand" evidence="2">
    <location>
        <begin position="574"/>
        <end position="609"/>
    </location>
</feature>
<evidence type="ECO:0000259" key="2">
    <source>
        <dbReference type="PROSITE" id="PS50222"/>
    </source>
</evidence>
<dbReference type="PANTHER" id="PTHR12121">
    <property type="entry name" value="CARBON CATABOLITE REPRESSOR PROTEIN 4"/>
    <property type="match status" value="1"/>
</dbReference>
<dbReference type="InterPro" id="IPR050410">
    <property type="entry name" value="CCR4/nocturin_mRNA_transcr"/>
</dbReference>
<name>A0A812QXH2_9DINO</name>
<dbReference type="Proteomes" id="UP000601435">
    <property type="component" value="Unassembled WGS sequence"/>
</dbReference>
<dbReference type="SUPFAM" id="SSF47473">
    <property type="entry name" value="EF-hand"/>
    <property type="match status" value="2"/>
</dbReference>
<proteinExistence type="predicted"/>
<dbReference type="GO" id="GO:0000175">
    <property type="term" value="F:3'-5'-RNA exonuclease activity"/>
    <property type="evidence" value="ECO:0007669"/>
    <property type="project" value="TreeGrafter"/>
</dbReference>
<dbReference type="OrthoDB" id="276515at2759"/>
<gene>
    <name evidence="3" type="primary">CCR4</name>
    <name evidence="3" type="ORF">SNEC2469_LOCUS11205</name>
</gene>
<dbReference type="InterPro" id="IPR018247">
    <property type="entry name" value="EF_Hand_1_Ca_BS"/>
</dbReference>
<dbReference type="PANTHER" id="PTHR12121:SF34">
    <property type="entry name" value="PROTEIN ANGEL"/>
    <property type="match status" value="1"/>
</dbReference>
<dbReference type="GO" id="GO:0005509">
    <property type="term" value="F:calcium ion binding"/>
    <property type="evidence" value="ECO:0007669"/>
    <property type="project" value="InterPro"/>
</dbReference>
<comment type="caution">
    <text evidence="3">The sequence shown here is derived from an EMBL/GenBank/DDBJ whole genome shotgun (WGS) entry which is preliminary data.</text>
</comment>
<evidence type="ECO:0000256" key="1">
    <source>
        <dbReference type="ARBA" id="ARBA00022837"/>
    </source>
</evidence>
<keyword evidence="4" id="KW-1185">Reference proteome</keyword>